<feature type="transmembrane region" description="Helical" evidence="5">
    <location>
        <begin position="102"/>
        <end position="119"/>
    </location>
</feature>
<evidence type="ECO:0000256" key="2">
    <source>
        <dbReference type="ARBA" id="ARBA00022692"/>
    </source>
</evidence>
<feature type="transmembrane region" description="Helical" evidence="5">
    <location>
        <begin position="176"/>
        <end position="197"/>
    </location>
</feature>
<keyword evidence="6" id="KW-0732">Signal</keyword>
<dbReference type="Proteomes" id="UP000008068">
    <property type="component" value="Unassembled WGS sequence"/>
</dbReference>
<dbReference type="GO" id="GO:0016020">
    <property type="term" value="C:membrane"/>
    <property type="evidence" value="ECO:0007669"/>
    <property type="project" value="UniProtKB-SubCell"/>
</dbReference>
<dbReference type="PANTHER" id="PTHR31406">
    <property type="entry name" value="PROTEIN CBG06702-RELATED"/>
    <property type="match status" value="1"/>
</dbReference>
<evidence type="ECO:0000259" key="7">
    <source>
        <dbReference type="PROSITE" id="PS50262"/>
    </source>
</evidence>
<feature type="transmembrane region" description="Helical" evidence="5">
    <location>
        <begin position="62"/>
        <end position="90"/>
    </location>
</feature>
<evidence type="ECO:0000256" key="6">
    <source>
        <dbReference type="SAM" id="SignalP"/>
    </source>
</evidence>
<accession>G0N9B3</accession>
<sequence length="275" mass="31396">MLPLLVFLFLIKNVPGENCNNFTLPNGQVICVSSEGNKLSESKDTPLGEISASIPPGDKDGLYYFVISMFVVSTFTSTILTGTFLVLSIILWPHFKQISSTVFLLCQTVYFEVATAFMIKRVINTVEAEVPPTQKDSIYYLVITLFVLSIVAATLLTGAFLVLLIILWGQFKSTKYYWFLLQLTLSVFLLSTLNLVINVPATLFSLITKEFVTSEVYTILSYAVDYLHYTLLISNLVIAIQRFCVFFYRQLTYRVFDSYEAFILIWFFIYRVSFK</sequence>
<organism evidence="9">
    <name type="scientific">Caenorhabditis brenneri</name>
    <name type="common">Nematode worm</name>
    <dbReference type="NCBI Taxonomy" id="135651"/>
    <lineage>
        <taxon>Eukaryota</taxon>
        <taxon>Metazoa</taxon>
        <taxon>Ecdysozoa</taxon>
        <taxon>Nematoda</taxon>
        <taxon>Chromadorea</taxon>
        <taxon>Rhabditida</taxon>
        <taxon>Rhabditina</taxon>
        <taxon>Rhabditomorpha</taxon>
        <taxon>Rhabditoidea</taxon>
        <taxon>Rhabditidae</taxon>
        <taxon>Peloderinae</taxon>
        <taxon>Caenorhabditis</taxon>
    </lineage>
</organism>
<keyword evidence="4 5" id="KW-0472">Membrane</keyword>
<reference evidence="9" key="1">
    <citation type="submission" date="2011-07" db="EMBL/GenBank/DDBJ databases">
        <authorList>
            <consortium name="Caenorhabditis brenneri Sequencing and Analysis Consortium"/>
            <person name="Wilson R.K."/>
        </authorList>
    </citation>
    <scope>NUCLEOTIDE SEQUENCE [LARGE SCALE GENOMIC DNA]</scope>
    <source>
        <strain evidence="9">PB2801</strain>
    </source>
</reference>
<feature type="transmembrane region" description="Helical" evidence="5">
    <location>
        <begin position="139"/>
        <end position="169"/>
    </location>
</feature>
<evidence type="ECO:0000256" key="3">
    <source>
        <dbReference type="ARBA" id="ARBA00022989"/>
    </source>
</evidence>
<dbReference type="eggNOG" id="ENOG502THAD">
    <property type="taxonomic scope" value="Eukaryota"/>
</dbReference>
<dbReference type="InterPro" id="IPR017452">
    <property type="entry name" value="GPCR_Rhodpsn_7TM"/>
</dbReference>
<comment type="subcellular location">
    <subcellularLocation>
        <location evidence="1">Membrane</location>
    </subcellularLocation>
</comment>
<evidence type="ECO:0000256" key="5">
    <source>
        <dbReference type="SAM" id="Phobius"/>
    </source>
</evidence>
<gene>
    <name evidence="8" type="ORF">CAEBREN_28943</name>
</gene>
<dbReference type="AlphaFoldDB" id="G0N9B3"/>
<protein>
    <recommendedName>
        <fullName evidence="7">G-protein coupled receptors family 1 profile domain-containing protein</fullName>
    </recommendedName>
</protein>
<keyword evidence="9" id="KW-1185">Reference proteome</keyword>
<dbReference type="PANTHER" id="PTHR31406:SF3">
    <property type="entry name" value="G-PROTEIN COUPLED RECEPTORS FAMILY 1 PROFILE DOMAIN-CONTAINING PROTEIN"/>
    <property type="match status" value="1"/>
</dbReference>
<evidence type="ECO:0000256" key="1">
    <source>
        <dbReference type="ARBA" id="ARBA00004370"/>
    </source>
</evidence>
<proteinExistence type="predicted"/>
<feature type="chain" id="PRO_5003405417" description="G-protein coupled receptors family 1 profile domain-containing protein" evidence="6">
    <location>
        <begin position="17"/>
        <end position="275"/>
    </location>
</feature>
<feature type="transmembrane region" description="Helical" evidence="5">
    <location>
        <begin position="255"/>
        <end position="273"/>
    </location>
</feature>
<keyword evidence="2 5" id="KW-0812">Transmembrane</keyword>
<dbReference type="InParanoid" id="G0N9B3"/>
<feature type="signal peptide" evidence="6">
    <location>
        <begin position="1"/>
        <end position="16"/>
    </location>
</feature>
<evidence type="ECO:0000313" key="8">
    <source>
        <dbReference type="EMBL" id="EGT55467.1"/>
    </source>
</evidence>
<keyword evidence="3 5" id="KW-1133">Transmembrane helix</keyword>
<dbReference type="PROSITE" id="PS50262">
    <property type="entry name" value="G_PROTEIN_RECEP_F1_2"/>
    <property type="match status" value="1"/>
</dbReference>
<dbReference type="HOGENOM" id="CLU_1012768_0_0_1"/>
<evidence type="ECO:0000256" key="4">
    <source>
        <dbReference type="ARBA" id="ARBA00023136"/>
    </source>
</evidence>
<feature type="domain" description="G-protein coupled receptors family 1 profile" evidence="7">
    <location>
        <begin position="158"/>
        <end position="275"/>
    </location>
</feature>
<dbReference type="InterPro" id="IPR006874">
    <property type="entry name" value="DUF621"/>
</dbReference>
<dbReference type="Pfam" id="PF04789">
    <property type="entry name" value="DUF621"/>
    <property type="match status" value="2"/>
</dbReference>
<dbReference type="EMBL" id="GL379851">
    <property type="protein sequence ID" value="EGT55467.1"/>
    <property type="molecule type" value="Genomic_DNA"/>
</dbReference>
<name>G0N9B3_CAEBE</name>
<feature type="transmembrane region" description="Helical" evidence="5">
    <location>
        <begin position="226"/>
        <end position="248"/>
    </location>
</feature>
<evidence type="ECO:0000313" key="9">
    <source>
        <dbReference type="Proteomes" id="UP000008068"/>
    </source>
</evidence>